<feature type="region of interest" description="Disordered" evidence="1">
    <location>
        <begin position="225"/>
        <end position="249"/>
    </location>
</feature>
<dbReference type="eggNOG" id="ENOG502S92A">
    <property type="taxonomic scope" value="Eukaryota"/>
</dbReference>
<evidence type="ECO:0000313" key="3">
    <source>
        <dbReference type="EMBL" id="EPS32209.1"/>
    </source>
</evidence>
<dbReference type="PhylomeDB" id="S7ZP98"/>
<proteinExistence type="predicted"/>
<feature type="region of interest" description="Disordered" evidence="1">
    <location>
        <begin position="94"/>
        <end position="174"/>
    </location>
</feature>
<dbReference type="Proteomes" id="UP000019376">
    <property type="component" value="Unassembled WGS sequence"/>
</dbReference>
<feature type="compositionally biased region" description="Basic residues" evidence="1">
    <location>
        <begin position="287"/>
        <end position="297"/>
    </location>
</feature>
<dbReference type="OrthoDB" id="5426165at2759"/>
<feature type="region of interest" description="Disordered" evidence="1">
    <location>
        <begin position="270"/>
        <end position="307"/>
    </location>
</feature>
<keyword evidence="2" id="KW-0812">Transmembrane</keyword>
<feature type="transmembrane region" description="Helical" evidence="2">
    <location>
        <begin position="13"/>
        <end position="34"/>
    </location>
</feature>
<feature type="compositionally biased region" description="Polar residues" evidence="1">
    <location>
        <begin position="298"/>
        <end position="307"/>
    </location>
</feature>
<evidence type="ECO:0000256" key="1">
    <source>
        <dbReference type="SAM" id="MobiDB-lite"/>
    </source>
</evidence>
<keyword evidence="2" id="KW-1133">Transmembrane helix</keyword>
<name>S7ZP98_PENO1</name>
<keyword evidence="4" id="KW-1185">Reference proteome</keyword>
<keyword evidence="2" id="KW-0472">Membrane</keyword>
<gene>
    <name evidence="3" type="ORF">PDE_07169</name>
</gene>
<dbReference type="PANTHER" id="PTHR40623">
    <property type="entry name" value="INTEGRAL MEMBRANE PROTEIN"/>
    <property type="match status" value="1"/>
</dbReference>
<sequence length="307" mass="34566">MAFWADWALWEKLSFALALLIVMVFVYAFCVLAFNTWKIRRYTDAELRQKDKEAELHPILSNDIVPFGAKALERRVYVEGIWVSPLSTPLLSTLPSETPSISPLSPSPERFSPRSPTPASSVAPEEVKEPQAVAESIAPTDDSFERESLTVHPPRGGIGLDEASERSVSFPETKQTTILPGQACDDIPQYEQHDAKRVSFHTRVRHVGSVSEADLADSTLADITNSLDPSKEADAPPQNEKSRLSRISRVLRKRSSEEFRRKMSALFNEQFRMDGPADQLQIDPPFRHSRSRKRRKSTITQSHSLNL</sequence>
<dbReference type="HOGENOM" id="CLU_076153_0_0_1"/>
<reference evidence="3 4" key="1">
    <citation type="journal article" date="2013" name="PLoS ONE">
        <title>Genomic and secretomic analyses reveal unique features of the lignocellulolytic enzyme system of Penicillium decumbens.</title>
        <authorList>
            <person name="Liu G."/>
            <person name="Zhang L."/>
            <person name="Wei X."/>
            <person name="Zou G."/>
            <person name="Qin Y."/>
            <person name="Ma L."/>
            <person name="Li J."/>
            <person name="Zheng H."/>
            <person name="Wang S."/>
            <person name="Wang C."/>
            <person name="Xun L."/>
            <person name="Zhao G.-P."/>
            <person name="Zhou Z."/>
            <person name="Qu Y."/>
        </authorList>
    </citation>
    <scope>NUCLEOTIDE SEQUENCE [LARGE SCALE GENOMIC DNA]</scope>
    <source>
        <strain evidence="4">114-2 / CGMCC 5302</strain>
    </source>
</reference>
<evidence type="ECO:0000256" key="2">
    <source>
        <dbReference type="SAM" id="Phobius"/>
    </source>
</evidence>
<dbReference type="AlphaFoldDB" id="S7ZP98"/>
<protein>
    <submittedName>
        <fullName evidence="3">Uncharacterized protein</fullName>
    </submittedName>
</protein>
<dbReference type="STRING" id="933388.S7ZP98"/>
<evidence type="ECO:0000313" key="4">
    <source>
        <dbReference type="Proteomes" id="UP000019376"/>
    </source>
</evidence>
<organism evidence="3 4">
    <name type="scientific">Penicillium oxalicum (strain 114-2 / CGMCC 5302)</name>
    <name type="common">Penicillium decumbens</name>
    <dbReference type="NCBI Taxonomy" id="933388"/>
    <lineage>
        <taxon>Eukaryota</taxon>
        <taxon>Fungi</taxon>
        <taxon>Dikarya</taxon>
        <taxon>Ascomycota</taxon>
        <taxon>Pezizomycotina</taxon>
        <taxon>Eurotiomycetes</taxon>
        <taxon>Eurotiomycetidae</taxon>
        <taxon>Eurotiales</taxon>
        <taxon>Aspergillaceae</taxon>
        <taxon>Penicillium</taxon>
    </lineage>
</organism>
<dbReference type="EMBL" id="KB644414">
    <property type="protein sequence ID" value="EPS32209.1"/>
    <property type="molecule type" value="Genomic_DNA"/>
</dbReference>
<accession>S7ZP98</accession>
<dbReference type="PANTHER" id="PTHR40623:SF2">
    <property type="entry name" value="INTEGRAL MEMBRANE PROTEIN"/>
    <property type="match status" value="1"/>
</dbReference>
<feature type="compositionally biased region" description="Low complexity" evidence="1">
    <location>
        <begin position="94"/>
        <end position="118"/>
    </location>
</feature>